<dbReference type="RefSeq" id="WP_203804851.1">
    <property type="nucleotide sequence ID" value="NZ_BAAAQE010000094.1"/>
</dbReference>
<evidence type="ECO:0000259" key="2">
    <source>
        <dbReference type="PROSITE" id="PS50110"/>
    </source>
</evidence>
<evidence type="ECO:0000313" key="3">
    <source>
        <dbReference type="EMBL" id="GID59110.1"/>
    </source>
</evidence>
<keyword evidence="1" id="KW-0597">Phosphoprotein</keyword>
<dbReference type="PANTHER" id="PTHR44520:SF2">
    <property type="entry name" value="RESPONSE REGULATOR RCP1"/>
    <property type="match status" value="1"/>
</dbReference>
<sequence length="152" mass="16669">MRSDDLVYVVEDSDVDVEAIERAISRSHPDTRLEFFRSGSAVLTKLADDGERPWLTLLDLNMPGESGLDVLNGIRADRALDGVTVVVFTSSENQDEADACYAAGADSYIYKPMNFALFQSVLSQTLDYWRSRPAGNEARIVVPPPGDSSAHT</sequence>
<reference evidence="3 4" key="1">
    <citation type="submission" date="2021-01" db="EMBL/GenBank/DDBJ databases">
        <title>Whole genome shotgun sequence of Actinoplanes couchii NBRC 106145.</title>
        <authorList>
            <person name="Komaki H."/>
            <person name="Tamura T."/>
        </authorList>
    </citation>
    <scope>NUCLEOTIDE SEQUENCE [LARGE SCALE GENOMIC DNA]</scope>
    <source>
        <strain evidence="3 4">NBRC 106145</strain>
    </source>
</reference>
<dbReference type="PROSITE" id="PS50110">
    <property type="entry name" value="RESPONSE_REGULATORY"/>
    <property type="match status" value="1"/>
</dbReference>
<dbReference type="Gene3D" id="3.40.50.2300">
    <property type="match status" value="1"/>
</dbReference>
<protein>
    <submittedName>
        <fullName evidence="3">Response regulator</fullName>
    </submittedName>
</protein>
<feature type="modified residue" description="4-aspartylphosphate" evidence="1">
    <location>
        <position position="59"/>
    </location>
</feature>
<evidence type="ECO:0000256" key="1">
    <source>
        <dbReference type="PROSITE-ProRule" id="PRU00169"/>
    </source>
</evidence>
<accession>A0ABQ3XKT2</accession>
<comment type="caution">
    <text evidence="3">The sequence shown here is derived from an EMBL/GenBank/DDBJ whole genome shotgun (WGS) entry which is preliminary data.</text>
</comment>
<dbReference type="SMART" id="SM00448">
    <property type="entry name" value="REC"/>
    <property type="match status" value="1"/>
</dbReference>
<dbReference type="SUPFAM" id="SSF52172">
    <property type="entry name" value="CheY-like"/>
    <property type="match status" value="1"/>
</dbReference>
<dbReference type="InterPro" id="IPR052893">
    <property type="entry name" value="TCS_response_regulator"/>
</dbReference>
<dbReference type="InterPro" id="IPR001789">
    <property type="entry name" value="Sig_transdc_resp-reg_receiver"/>
</dbReference>
<evidence type="ECO:0000313" key="4">
    <source>
        <dbReference type="Proteomes" id="UP000612282"/>
    </source>
</evidence>
<dbReference type="Pfam" id="PF00072">
    <property type="entry name" value="Response_reg"/>
    <property type="match status" value="1"/>
</dbReference>
<dbReference type="InterPro" id="IPR011006">
    <property type="entry name" value="CheY-like_superfamily"/>
</dbReference>
<gene>
    <name evidence="3" type="primary">rcp1</name>
    <name evidence="3" type="ORF">Aco03nite_075140</name>
</gene>
<feature type="domain" description="Response regulatory" evidence="2">
    <location>
        <begin position="6"/>
        <end position="126"/>
    </location>
</feature>
<organism evidence="3 4">
    <name type="scientific">Actinoplanes couchii</name>
    <dbReference type="NCBI Taxonomy" id="403638"/>
    <lineage>
        <taxon>Bacteria</taxon>
        <taxon>Bacillati</taxon>
        <taxon>Actinomycetota</taxon>
        <taxon>Actinomycetes</taxon>
        <taxon>Micromonosporales</taxon>
        <taxon>Micromonosporaceae</taxon>
        <taxon>Actinoplanes</taxon>
    </lineage>
</organism>
<dbReference type="PANTHER" id="PTHR44520">
    <property type="entry name" value="RESPONSE REGULATOR RCP1-RELATED"/>
    <property type="match status" value="1"/>
</dbReference>
<name>A0ABQ3XKT2_9ACTN</name>
<dbReference type="EMBL" id="BOMG01000094">
    <property type="protein sequence ID" value="GID59110.1"/>
    <property type="molecule type" value="Genomic_DNA"/>
</dbReference>
<keyword evidence="4" id="KW-1185">Reference proteome</keyword>
<proteinExistence type="predicted"/>
<dbReference type="Proteomes" id="UP000612282">
    <property type="component" value="Unassembled WGS sequence"/>
</dbReference>